<protein>
    <recommendedName>
        <fullName evidence="4">WG repeat-containing protein</fullName>
    </recommendedName>
</protein>
<organism evidence="2 3">
    <name type="scientific">Oleiharenicola lentus</name>
    <dbReference type="NCBI Taxonomy" id="2508720"/>
    <lineage>
        <taxon>Bacteria</taxon>
        <taxon>Pseudomonadati</taxon>
        <taxon>Verrucomicrobiota</taxon>
        <taxon>Opitutia</taxon>
        <taxon>Opitutales</taxon>
        <taxon>Opitutaceae</taxon>
        <taxon>Oleiharenicola</taxon>
    </lineage>
</organism>
<sequence length="206" mass="22005">MKTPRRLLIFGFALFLPIAALAASWQRNVTLHGVLFTKVRTDAAGFHVGEIDTETVVGGRACRPGWLHLHPDGTPAAFTAAHEIALPRLTIPAGTWVRQDTAGNITTCAFPTDTTVQGHLCRGTGGPKGVQTAFYPDGALKQFFPVRPTTLDGVPCAPGLVRGAIELHANGRLKSCLLGDTWVHAGRKLRKGTRITLTADGQLQSP</sequence>
<feature type="chain" id="PRO_5020222217" description="WG repeat-containing protein" evidence="1">
    <location>
        <begin position="23"/>
        <end position="206"/>
    </location>
</feature>
<evidence type="ECO:0008006" key="4">
    <source>
        <dbReference type="Google" id="ProtNLM"/>
    </source>
</evidence>
<dbReference type="EMBL" id="SDHX01000001">
    <property type="protein sequence ID" value="RXK55291.1"/>
    <property type="molecule type" value="Genomic_DNA"/>
</dbReference>
<proteinExistence type="predicted"/>
<evidence type="ECO:0000256" key="1">
    <source>
        <dbReference type="SAM" id="SignalP"/>
    </source>
</evidence>
<keyword evidence="1" id="KW-0732">Signal</keyword>
<evidence type="ECO:0000313" key="3">
    <source>
        <dbReference type="Proteomes" id="UP000290218"/>
    </source>
</evidence>
<gene>
    <name evidence="2" type="ORF">ESB00_05170</name>
</gene>
<name>A0A4Q1C906_9BACT</name>
<dbReference type="Proteomes" id="UP000290218">
    <property type="component" value="Unassembled WGS sequence"/>
</dbReference>
<reference evidence="2 3" key="1">
    <citation type="submission" date="2019-01" db="EMBL/GenBank/DDBJ databases">
        <title>Lacunisphaera sp. strain TWA-58.</title>
        <authorList>
            <person name="Chen W.-M."/>
        </authorList>
    </citation>
    <scope>NUCLEOTIDE SEQUENCE [LARGE SCALE GENOMIC DNA]</scope>
    <source>
        <strain evidence="2 3">TWA-58</strain>
    </source>
</reference>
<keyword evidence="3" id="KW-1185">Reference proteome</keyword>
<dbReference type="RefSeq" id="WP_129046655.1">
    <property type="nucleotide sequence ID" value="NZ_SDHX01000001.1"/>
</dbReference>
<accession>A0A4Q1C906</accession>
<comment type="caution">
    <text evidence="2">The sequence shown here is derived from an EMBL/GenBank/DDBJ whole genome shotgun (WGS) entry which is preliminary data.</text>
</comment>
<dbReference type="AlphaFoldDB" id="A0A4Q1C906"/>
<feature type="signal peptide" evidence="1">
    <location>
        <begin position="1"/>
        <end position="22"/>
    </location>
</feature>
<evidence type="ECO:0000313" key="2">
    <source>
        <dbReference type="EMBL" id="RXK55291.1"/>
    </source>
</evidence>